<dbReference type="InterPro" id="IPR029063">
    <property type="entry name" value="SAM-dependent_MTases_sf"/>
</dbReference>
<dbReference type="Gene3D" id="3.40.50.150">
    <property type="entry name" value="Vaccinia Virus protein VP39"/>
    <property type="match status" value="1"/>
</dbReference>
<dbReference type="GO" id="GO:0008168">
    <property type="term" value="F:methyltransferase activity"/>
    <property type="evidence" value="ECO:0007669"/>
    <property type="project" value="UniProtKB-KW"/>
</dbReference>
<dbReference type="AlphaFoldDB" id="A0A3R7HSH5"/>
<evidence type="ECO:0000313" key="1">
    <source>
        <dbReference type="EMBL" id="RKM87601.1"/>
    </source>
</evidence>
<gene>
    <name evidence="1" type="ORF">SFRA_033135</name>
</gene>
<proteinExistence type="predicted"/>
<protein>
    <submittedName>
        <fullName evidence="1">Site-specific DNA-methyltransferase</fullName>
    </submittedName>
</protein>
<organism evidence="1 2">
    <name type="scientific">Streptomyces xinghaiensis</name>
    <dbReference type="NCBI Taxonomy" id="1038928"/>
    <lineage>
        <taxon>Bacteria</taxon>
        <taxon>Bacillati</taxon>
        <taxon>Actinomycetota</taxon>
        <taxon>Actinomycetes</taxon>
        <taxon>Kitasatosporales</taxon>
        <taxon>Streptomycetaceae</taxon>
        <taxon>Streptomyces</taxon>
    </lineage>
</organism>
<dbReference type="SUPFAM" id="SSF53335">
    <property type="entry name" value="S-adenosyl-L-methionine-dependent methyltransferases"/>
    <property type="match status" value="1"/>
</dbReference>
<feature type="non-terminal residue" evidence="1">
    <location>
        <position position="1"/>
    </location>
</feature>
<sequence>TVLDFFAGSGSTAHAVLSLNSKDNGDRNFIICTNNENNITYDVTLKRLKNITEEFDYNFKHFKTDSIKKPIDPNEYISEKLEKHIKELLELKYAESLEDSDKVIIFDKDSLNKLIKENLNNINKIYIPSYL</sequence>
<accession>A0A3R7HSH5</accession>
<name>A0A3R7HSH5_9ACTN</name>
<dbReference type="Proteomes" id="UP000028058">
    <property type="component" value="Unassembled WGS sequence"/>
</dbReference>
<feature type="non-terminal residue" evidence="1">
    <location>
        <position position="131"/>
    </location>
</feature>
<reference evidence="1 2" key="1">
    <citation type="journal article" date="2014" name="Genome Announc.">
        <title>Draft Genome Sequence of Streptomyces fradiae ATCC 19609, a Strain Highly Sensitive to Antibiotics.</title>
        <authorList>
            <person name="Bekker O.B."/>
            <person name="Klimina K.M."/>
            <person name="Vatlin A.A."/>
            <person name="Zakharevich N.V."/>
            <person name="Kasianov A.S."/>
            <person name="Danilenko V.N."/>
        </authorList>
    </citation>
    <scope>NUCLEOTIDE SEQUENCE [LARGE SCALE GENOMIC DNA]</scope>
    <source>
        <strain evidence="1 2">ATCC 19609</strain>
    </source>
</reference>
<evidence type="ECO:0000313" key="2">
    <source>
        <dbReference type="Proteomes" id="UP000028058"/>
    </source>
</evidence>
<keyword evidence="2" id="KW-1185">Reference proteome</keyword>
<dbReference type="EMBL" id="JNAD02000116">
    <property type="protein sequence ID" value="RKM87601.1"/>
    <property type="molecule type" value="Genomic_DNA"/>
</dbReference>
<comment type="caution">
    <text evidence="1">The sequence shown here is derived from an EMBL/GenBank/DDBJ whole genome shotgun (WGS) entry which is preliminary data.</text>
</comment>
<dbReference type="GO" id="GO:0032259">
    <property type="term" value="P:methylation"/>
    <property type="evidence" value="ECO:0007669"/>
    <property type="project" value="UniProtKB-KW"/>
</dbReference>